<proteinExistence type="predicted"/>
<reference evidence="1 2" key="1">
    <citation type="journal article" date="2021" name="Front. Genet.">
        <title>Chromosome-Level Genome Assembly Reveals Significant Gene Expansion in the Toll and IMD Signaling Pathways of Dendrolimus kikuchii.</title>
        <authorList>
            <person name="Zhou J."/>
            <person name="Wu P."/>
            <person name="Xiong Z."/>
            <person name="Liu N."/>
            <person name="Zhao N."/>
            <person name="Ji M."/>
            <person name="Qiu Y."/>
            <person name="Yang B."/>
        </authorList>
    </citation>
    <scope>NUCLEOTIDE SEQUENCE [LARGE SCALE GENOMIC DNA]</scope>
    <source>
        <strain evidence="1">Ann1</strain>
    </source>
</reference>
<comment type="caution">
    <text evidence="1">The sequence shown here is derived from an EMBL/GenBank/DDBJ whole genome shotgun (WGS) entry which is preliminary data.</text>
</comment>
<sequence>MVVSLYVRVSQKYYKSSCSVYLIILLFIFYRYYITIPVCAHHYLTFDHRHKLPLKFLFLDPGWNILNGSTTAQGGG</sequence>
<organism evidence="1 2">
    <name type="scientific">Dendrolimus kikuchii</name>
    <dbReference type="NCBI Taxonomy" id="765133"/>
    <lineage>
        <taxon>Eukaryota</taxon>
        <taxon>Metazoa</taxon>
        <taxon>Ecdysozoa</taxon>
        <taxon>Arthropoda</taxon>
        <taxon>Hexapoda</taxon>
        <taxon>Insecta</taxon>
        <taxon>Pterygota</taxon>
        <taxon>Neoptera</taxon>
        <taxon>Endopterygota</taxon>
        <taxon>Lepidoptera</taxon>
        <taxon>Glossata</taxon>
        <taxon>Ditrysia</taxon>
        <taxon>Bombycoidea</taxon>
        <taxon>Lasiocampidae</taxon>
        <taxon>Dendrolimus</taxon>
    </lineage>
</organism>
<evidence type="ECO:0000313" key="2">
    <source>
        <dbReference type="Proteomes" id="UP000824533"/>
    </source>
</evidence>
<name>A0ACC1CPC9_9NEOP</name>
<gene>
    <name evidence="1" type="ORF">K1T71_011492</name>
</gene>
<protein>
    <submittedName>
        <fullName evidence="1">Uncharacterized protein</fullName>
    </submittedName>
</protein>
<dbReference type="EMBL" id="CM034406">
    <property type="protein sequence ID" value="KAJ0173316.1"/>
    <property type="molecule type" value="Genomic_DNA"/>
</dbReference>
<dbReference type="Proteomes" id="UP000824533">
    <property type="component" value="Linkage Group LG20"/>
</dbReference>
<evidence type="ECO:0000313" key="1">
    <source>
        <dbReference type="EMBL" id="KAJ0173316.1"/>
    </source>
</evidence>
<keyword evidence="2" id="KW-1185">Reference proteome</keyword>
<accession>A0ACC1CPC9</accession>